<dbReference type="EMBL" id="HG970334">
    <property type="protein sequence ID" value="CEF86017.1"/>
    <property type="molecule type" value="Genomic_DNA"/>
</dbReference>
<reference evidence="3 4" key="1">
    <citation type="journal article" date="2007" name="Science">
        <title>The Fusarium graminearum genome reveals a link between localized polymorphism and pathogen specialization.</title>
        <authorList>
            <person name="Cuomo C.A."/>
            <person name="Gueldener U."/>
            <person name="Xu J.-R."/>
            <person name="Trail F."/>
            <person name="Turgeon B.G."/>
            <person name="Di Pietro A."/>
            <person name="Walton J.D."/>
            <person name="Ma L.-J."/>
            <person name="Baker S.E."/>
            <person name="Rep M."/>
            <person name="Adam G."/>
            <person name="Antoniw J."/>
            <person name="Baldwin T."/>
            <person name="Calvo S.E."/>
            <person name="Chang Y.-L."/>
            <person name="DeCaprio D."/>
            <person name="Gale L.R."/>
            <person name="Gnerre S."/>
            <person name="Goswami R.S."/>
            <person name="Hammond-Kosack K."/>
            <person name="Harris L.J."/>
            <person name="Hilburn K."/>
            <person name="Kennell J.C."/>
            <person name="Kroken S."/>
            <person name="Magnuson J.K."/>
            <person name="Mannhaupt G."/>
            <person name="Mauceli E.W."/>
            <person name="Mewes H.-W."/>
            <person name="Mitterbauer R."/>
            <person name="Muehlbauer G."/>
            <person name="Muensterkoetter M."/>
            <person name="Nelson D."/>
            <person name="O'Donnell K."/>
            <person name="Ouellet T."/>
            <person name="Qi W."/>
            <person name="Quesneville H."/>
            <person name="Roncero M.I.G."/>
            <person name="Seong K.-Y."/>
            <person name="Tetko I.V."/>
            <person name="Urban M."/>
            <person name="Waalwijk C."/>
            <person name="Ward T.J."/>
            <person name="Yao J."/>
            <person name="Birren B.W."/>
            <person name="Kistler H.C."/>
        </authorList>
    </citation>
    <scope>NUCLEOTIDE SEQUENCE [LARGE SCALE GENOMIC DNA]</scope>
    <source>
        <strain evidence="4">ATCC MYA-4620 / CBS 123657 / FGSC 9075 / NRRL 31084 / PH-1</strain>
        <strain evidence="3">PH-1 / ATCC MYA-4620 / FGSC 9075 / NRRL 31084</strain>
    </source>
</reference>
<reference evidence="2 4" key="3">
    <citation type="journal article" date="2015" name="BMC Genomics">
        <title>The completed genome sequence of the pathogenic ascomycete fungus Fusarium graminearum.</title>
        <authorList>
            <person name="King R."/>
            <person name="Urban M."/>
            <person name="Hammond-Kosack M.C."/>
            <person name="Hassani-Pak K."/>
            <person name="Hammond-Kosack K.E."/>
        </authorList>
    </citation>
    <scope>NUCLEOTIDE SEQUENCE [LARGE SCALE GENOMIC DNA]</scope>
    <source>
        <strain evidence="4">ATCC MYA-4620 / CBS 123657 / FGSC 9075 / NRRL 31084 / PH-1</strain>
        <strain evidence="2">PH-1</strain>
    </source>
</reference>
<evidence type="ECO:0000256" key="1">
    <source>
        <dbReference type="SAM" id="Phobius"/>
    </source>
</evidence>
<proteinExistence type="predicted"/>
<dbReference type="InParanoid" id="I1S7F7"/>
<sequence length="44" mass="4762">MGHTTKFAIGFGTFVGVIVLGVLIRKCCCKKEKFHIGGEDSDMS</sequence>
<keyword evidence="4" id="KW-1185">Reference proteome</keyword>
<evidence type="ECO:0000313" key="3">
    <source>
        <dbReference type="EnsemblFungi" id="CEF86017"/>
    </source>
</evidence>
<organism evidence="2 4">
    <name type="scientific">Gibberella zeae (strain ATCC MYA-4620 / CBS 123657 / FGSC 9075 / NRRL 31084 / PH-1)</name>
    <name type="common">Wheat head blight fungus</name>
    <name type="synonym">Fusarium graminearum</name>
    <dbReference type="NCBI Taxonomy" id="229533"/>
    <lineage>
        <taxon>Eukaryota</taxon>
        <taxon>Fungi</taxon>
        <taxon>Dikarya</taxon>
        <taxon>Ascomycota</taxon>
        <taxon>Pezizomycotina</taxon>
        <taxon>Sordariomycetes</taxon>
        <taxon>Hypocreomycetidae</taxon>
        <taxon>Hypocreales</taxon>
        <taxon>Nectriaceae</taxon>
        <taxon>Fusarium</taxon>
    </lineage>
</organism>
<dbReference type="RefSeq" id="XP_011324237.1">
    <property type="nucleotide sequence ID" value="XM_011325935.1"/>
</dbReference>
<evidence type="ECO:0000313" key="2">
    <source>
        <dbReference type="EMBL" id="CEF86017.1"/>
    </source>
</evidence>
<name>I1S7F7_GIBZE</name>
<keyword evidence="1" id="KW-0472">Membrane</keyword>
<dbReference type="VEuPathDB" id="FungiDB:FGRAMPH1_01G18467"/>
<accession>I1S7F7</accession>
<dbReference type="EnsemblFungi" id="CEF86017">
    <property type="protein sequence ID" value="CEF86017"/>
    <property type="gene ID" value="FGRRES_12780"/>
</dbReference>
<dbReference type="AlphaFoldDB" id="I1S7F7"/>
<protein>
    <submittedName>
        <fullName evidence="2">Chromosome 3, complete genome</fullName>
    </submittedName>
</protein>
<keyword evidence="1" id="KW-0812">Transmembrane</keyword>
<keyword evidence="1" id="KW-1133">Transmembrane helix</keyword>
<evidence type="ECO:0000313" key="4">
    <source>
        <dbReference type="Proteomes" id="UP000070720"/>
    </source>
</evidence>
<feature type="transmembrane region" description="Helical" evidence="1">
    <location>
        <begin position="6"/>
        <end position="24"/>
    </location>
</feature>
<accession>A0A098DXG2</accession>
<dbReference type="Proteomes" id="UP000070720">
    <property type="component" value="Chromosome 3"/>
</dbReference>
<reference evidence="3 4" key="2">
    <citation type="journal article" date="2010" name="Nature">
        <title>Comparative genomics reveals mobile pathogenicity chromosomes in Fusarium.</title>
        <authorList>
            <person name="Ma L.J."/>
            <person name="van der Does H.C."/>
            <person name="Borkovich K.A."/>
            <person name="Coleman J.J."/>
            <person name="Daboussi M.J."/>
            <person name="Di Pietro A."/>
            <person name="Dufresne M."/>
            <person name="Freitag M."/>
            <person name="Grabherr M."/>
            <person name="Henrissat B."/>
            <person name="Houterman P.M."/>
            <person name="Kang S."/>
            <person name="Shim W.B."/>
            <person name="Woloshuk C."/>
            <person name="Xie X."/>
            <person name="Xu J.R."/>
            <person name="Antoniw J."/>
            <person name="Baker S.E."/>
            <person name="Bluhm B.H."/>
            <person name="Breakspear A."/>
            <person name="Brown D.W."/>
            <person name="Butchko R.A."/>
            <person name="Chapman S."/>
            <person name="Coulson R."/>
            <person name="Coutinho P.M."/>
            <person name="Danchin E.G."/>
            <person name="Diener A."/>
            <person name="Gale L.R."/>
            <person name="Gardiner D.M."/>
            <person name="Goff S."/>
            <person name="Hammond-Kosack K.E."/>
            <person name="Hilburn K."/>
            <person name="Hua-Van A."/>
            <person name="Jonkers W."/>
            <person name="Kazan K."/>
            <person name="Kodira C.D."/>
            <person name="Koehrsen M."/>
            <person name="Kumar L."/>
            <person name="Lee Y.H."/>
            <person name="Li L."/>
            <person name="Manners J.M."/>
            <person name="Miranda-Saavedra D."/>
            <person name="Mukherjee M."/>
            <person name="Park G."/>
            <person name="Park J."/>
            <person name="Park S.Y."/>
            <person name="Proctor R.H."/>
            <person name="Regev A."/>
            <person name="Ruiz-Roldan M.C."/>
            <person name="Sain D."/>
            <person name="Sakthikumar S."/>
            <person name="Sykes S."/>
            <person name="Schwartz D.C."/>
            <person name="Turgeon B.G."/>
            <person name="Wapinski I."/>
            <person name="Yoder O."/>
            <person name="Young S."/>
            <person name="Zeng Q."/>
            <person name="Zhou S."/>
            <person name="Galagan J."/>
            <person name="Cuomo C.A."/>
            <person name="Kistler H.C."/>
            <person name="Rep M."/>
        </authorList>
    </citation>
    <scope>GENOME REANNOTATION</scope>
    <source>
        <strain evidence="4">ATCC MYA-4620 / CBS 123657 / FGSC 9075 / NRRL 31084 / PH-1</strain>
        <strain evidence="3">PH-1 / ATCC MYA-4620 / FGSC 9075 / NRRL 31084</strain>
    </source>
</reference>
<dbReference type="KEGG" id="fgr:FGSG_12780"/>
<dbReference type="HOGENOM" id="CLU_3224681_0_0_1"/>
<gene>
    <name evidence="2" type="ORF">FGRAMPH1_01T18467</name>
</gene>
<reference evidence="3" key="4">
    <citation type="submission" date="2017-01" db="UniProtKB">
        <authorList>
            <consortium name="EnsemblFungi"/>
        </authorList>
    </citation>
    <scope>IDENTIFICATION</scope>
    <source>
        <strain evidence="3">PH-1 / ATCC MYA-4620 / FGSC 9075 / NRRL 31084</strain>
    </source>
</reference>